<name>A0ABQ9DQD8_9PASS</name>
<accession>A0ABQ9DQD8</accession>
<protein>
    <submittedName>
        <fullName evidence="1">Uncharacterized protein</fullName>
    </submittedName>
</protein>
<keyword evidence="2" id="KW-1185">Reference proteome</keyword>
<sequence length="147" mass="16712">MMMMMMMMMNDTGENYSQDVMDRALRHGPVLHQELDFDDPSGFLPAVTKDNFSKNEDLAVFFRLPMMQELGVTASPILQSIQISLQGLLSLKRVNSTSWFGIISKFANGAYHSYNQLVDQNWPWNCTLRNTTGDRSPARLALFITTP</sequence>
<dbReference type="EMBL" id="WHWB01032222">
    <property type="protein sequence ID" value="KAJ7426362.1"/>
    <property type="molecule type" value="Genomic_DNA"/>
</dbReference>
<organism evidence="1 2">
    <name type="scientific">Willisornis vidua</name>
    <name type="common">Xingu scale-backed antbird</name>
    <dbReference type="NCBI Taxonomy" id="1566151"/>
    <lineage>
        <taxon>Eukaryota</taxon>
        <taxon>Metazoa</taxon>
        <taxon>Chordata</taxon>
        <taxon>Craniata</taxon>
        <taxon>Vertebrata</taxon>
        <taxon>Euteleostomi</taxon>
        <taxon>Archelosauria</taxon>
        <taxon>Archosauria</taxon>
        <taxon>Dinosauria</taxon>
        <taxon>Saurischia</taxon>
        <taxon>Theropoda</taxon>
        <taxon>Coelurosauria</taxon>
        <taxon>Aves</taxon>
        <taxon>Neognathae</taxon>
        <taxon>Neoaves</taxon>
        <taxon>Telluraves</taxon>
        <taxon>Australaves</taxon>
        <taxon>Passeriformes</taxon>
        <taxon>Thamnophilidae</taxon>
        <taxon>Willisornis</taxon>
    </lineage>
</organism>
<proteinExistence type="predicted"/>
<gene>
    <name evidence="1" type="ORF">WISP_16727</name>
</gene>
<comment type="caution">
    <text evidence="1">The sequence shown here is derived from an EMBL/GenBank/DDBJ whole genome shotgun (WGS) entry which is preliminary data.</text>
</comment>
<reference evidence="1" key="1">
    <citation type="submission" date="2019-10" db="EMBL/GenBank/DDBJ databases">
        <authorList>
            <person name="Soares A.E.R."/>
            <person name="Aleixo A."/>
            <person name="Schneider P."/>
            <person name="Miyaki C.Y."/>
            <person name="Schneider M.P."/>
            <person name="Mello C."/>
            <person name="Vasconcelos A.T.R."/>
        </authorList>
    </citation>
    <scope>NUCLEOTIDE SEQUENCE</scope>
    <source>
        <tissue evidence="1">Muscle</tissue>
    </source>
</reference>
<dbReference type="Proteomes" id="UP001145742">
    <property type="component" value="Unassembled WGS sequence"/>
</dbReference>
<evidence type="ECO:0000313" key="1">
    <source>
        <dbReference type="EMBL" id="KAJ7426362.1"/>
    </source>
</evidence>
<evidence type="ECO:0000313" key="2">
    <source>
        <dbReference type="Proteomes" id="UP001145742"/>
    </source>
</evidence>